<sequence length="330" mass="36954">MTSMGSGTGIDGTSNTRANDCAEKSRDAFAEPRGDTPRFLTWHGAAAGVGRHAPIPKRIWTYWDSERLPRTVGACIQSWKSKNPDYAINVVTSASLKNFVCDIPPGFCTESVQKQSDWVRLALLKRYGGIWLDATTLVFKPLDYLVDIQIKSRSDVVAYFNKTRTSDPFHPMVENWCVAAPPHSTFISDWLAEFEKSIQIGTDAYFSVLQKSYDANGLLQGMHGFSYFTMHVAAQVLMRRRNAYVLSVMPAEFDAFKLAVNFSWNVEKIVTFLTDDSAAKDFDAARVEGNIFKMIGKVWQPLAAKVDAGDYHDRSIIGKLLRELAEDLPD</sequence>
<protein>
    <submittedName>
        <fullName evidence="1">Glycosyltransferase</fullName>
    </submittedName>
</protein>
<dbReference type="PANTHER" id="PTHR32385">
    <property type="entry name" value="MANNOSYL PHOSPHORYLINOSITOL CERAMIDE SYNTHASE"/>
    <property type="match status" value="1"/>
</dbReference>
<dbReference type="Pfam" id="PF05704">
    <property type="entry name" value="Caps_synth"/>
    <property type="match status" value="1"/>
</dbReference>
<dbReference type="InterPro" id="IPR008441">
    <property type="entry name" value="AfumC-like_glycosyl_Trfase"/>
</dbReference>
<reference evidence="1" key="1">
    <citation type="submission" date="2022-11" db="EMBL/GenBank/DDBJ databases">
        <title>Robbsia betulipollinis sp. nov., isolated from pollen of birch (Betula pendula).</title>
        <authorList>
            <person name="Shi H."/>
            <person name="Ambika Manirajan B."/>
            <person name="Ratering S."/>
            <person name="Geissler-Plaum R."/>
            <person name="Schnell S."/>
        </authorList>
    </citation>
    <scope>NUCLEOTIDE SEQUENCE</scope>
    <source>
        <strain evidence="1">Bb-Pol-6</strain>
    </source>
</reference>
<dbReference type="PANTHER" id="PTHR32385:SF22">
    <property type="entry name" value="MANNOSYL PHOSPHORYLINOSITOL CERAMIDE SYNTHASE SUR1"/>
    <property type="match status" value="1"/>
</dbReference>
<name>A0ABT3ZK11_9BURK</name>
<organism evidence="1 2">
    <name type="scientific">Robbsia betulipollinis</name>
    <dbReference type="NCBI Taxonomy" id="2981849"/>
    <lineage>
        <taxon>Bacteria</taxon>
        <taxon>Pseudomonadati</taxon>
        <taxon>Pseudomonadota</taxon>
        <taxon>Betaproteobacteria</taxon>
        <taxon>Burkholderiales</taxon>
        <taxon>Burkholderiaceae</taxon>
        <taxon>Robbsia</taxon>
    </lineage>
</organism>
<dbReference type="RefSeq" id="WP_267846537.1">
    <property type="nucleotide sequence ID" value="NZ_JAPMXC010000001.1"/>
</dbReference>
<dbReference type="InterPro" id="IPR029044">
    <property type="entry name" value="Nucleotide-diphossugar_trans"/>
</dbReference>
<gene>
    <name evidence="1" type="ORF">OVY01_06460</name>
</gene>
<dbReference type="EMBL" id="JAPMXC010000001">
    <property type="protein sequence ID" value="MCY0386876.1"/>
    <property type="molecule type" value="Genomic_DNA"/>
</dbReference>
<comment type="caution">
    <text evidence="1">The sequence shown here is derived from an EMBL/GenBank/DDBJ whole genome shotgun (WGS) entry which is preliminary data.</text>
</comment>
<proteinExistence type="predicted"/>
<dbReference type="Proteomes" id="UP001082899">
    <property type="component" value="Unassembled WGS sequence"/>
</dbReference>
<accession>A0ABT3ZK11</accession>
<evidence type="ECO:0000313" key="1">
    <source>
        <dbReference type="EMBL" id="MCY0386876.1"/>
    </source>
</evidence>
<dbReference type="InterPro" id="IPR051706">
    <property type="entry name" value="Glycosyltransferase_domain"/>
</dbReference>
<dbReference type="SUPFAM" id="SSF53448">
    <property type="entry name" value="Nucleotide-diphospho-sugar transferases"/>
    <property type="match status" value="1"/>
</dbReference>
<keyword evidence="2" id="KW-1185">Reference proteome</keyword>
<dbReference type="Gene3D" id="3.90.550.20">
    <property type="match status" value="2"/>
</dbReference>
<evidence type="ECO:0000313" key="2">
    <source>
        <dbReference type="Proteomes" id="UP001082899"/>
    </source>
</evidence>